<dbReference type="EMBL" id="QFZK01000003">
    <property type="protein sequence ID" value="RFO97656.1"/>
    <property type="molecule type" value="Genomic_DNA"/>
</dbReference>
<evidence type="ECO:0000313" key="6">
    <source>
        <dbReference type="EMBL" id="RFO97656.1"/>
    </source>
</evidence>
<dbReference type="GO" id="GO:0008813">
    <property type="term" value="F:chorismate lyase activity"/>
    <property type="evidence" value="ECO:0007669"/>
    <property type="project" value="UniProtKB-UniRule"/>
</dbReference>
<dbReference type="GO" id="GO:0005829">
    <property type="term" value="C:cytosol"/>
    <property type="evidence" value="ECO:0007669"/>
    <property type="project" value="TreeGrafter"/>
</dbReference>
<evidence type="ECO:0000256" key="2">
    <source>
        <dbReference type="ARBA" id="ARBA00022688"/>
    </source>
</evidence>
<comment type="catalytic activity">
    <reaction evidence="5">
        <text>chorismate = 4-hydroxybenzoate + pyruvate</text>
        <dbReference type="Rhea" id="RHEA:16505"/>
        <dbReference type="ChEBI" id="CHEBI:15361"/>
        <dbReference type="ChEBI" id="CHEBI:17879"/>
        <dbReference type="ChEBI" id="CHEBI:29748"/>
        <dbReference type="EC" id="4.1.3.40"/>
    </reaction>
</comment>
<dbReference type="Gene3D" id="3.40.1410.10">
    <property type="entry name" value="Chorismate lyase-like"/>
    <property type="match status" value="1"/>
</dbReference>
<evidence type="ECO:0000256" key="3">
    <source>
        <dbReference type="ARBA" id="ARBA00023239"/>
    </source>
</evidence>
<feature type="binding site" evidence="5">
    <location>
        <position position="95"/>
    </location>
    <ligand>
        <name>substrate</name>
    </ligand>
</feature>
<evidence type="ECO:0000256" key="4">
    <source>
        <dbReference type="ARBA" id="ARBA00023317"/>
    </source>
</evidence>
<dbReference type="GO" id="GO:0042866">
    <property type="term" value="P:pyruvate biosynthetic process"/>
    <property type="evidence" value="ECO:0007669"/>
    <property type="project" value="UniProtKB-UniRule"/>
</dbReference>
<comment type="pathway">
    <text evidence="5">Cofactor biosynthesis; ubiquinone biosynthesis.</text>
</comment>
<dbReference type="GO" id="GO:0006744">
    <property type="term" value="P:ubiquinone biosynthetic process"/>
    <property type="evidence" value="ECO:0007669"/>
    <property type="project" value="UniProtKB-UniRule"/>
</dbReference>
<comment type="caution">
    <text evidence="6">The sequence shown here is derived from an EMBL/GenBank/DDBJ whole genome shotgun (WGS) entry which is preliminary data.</text>
</comment>
<dbReference type="Pfam" id="PF04345">
    <property type="entry name" value="Chor_lyase"/>
    <property type="match status" value="1"/>
</dbReference>
<dbReference type="InterPro" id="IPR028978">
    <property type="entry name" value="Chorismate_lyase_/UTRA_dom_sf"/>
</dbReference>
<dbReference type="RefSeq" id="WP_117175552.1">
    <property type="nucleotide sequence ID" value="NZ_QFZK01000003.1"/>
</dbReference>
<dbReference type="OrthoDB" id="8606430at2"/>
<dbReference type="PANTHER" id="PTHR38683:SF1">
    <property type="entry name" value="CHORISMATE PYRUVATE-LYASE"/>
    <property type="match status" value="1"/>
</dbReference>
<keyword evidence="4 5" id="KW-0670">Pyruvate</keyword>
<dbReference type="Proteomes" id="UP000260665">
    <property type="component" value="Unassembled WGS sequence"/>
</dbReference>
<organism evidence="6 7">
    <name type="scientific">Rhodoferax lacus</name>
    <dbReference type="NCBI Taxonomy" id="2184758"/>
    <lineage>
        <taxon>Bacteria</taxon>
        <taxon>Pseudomonadati</taxon>
        <taxon>Pseudomonadota</taxon>
        <taxon>Betaproteobacteria</taxon>
        <taxon>Burkholderiales</taxon>
        <taxon>Comamonadaceae</taxon>
        <taxon>Rhodoferax</taxon>
    </lineage>
</organism>
<evidence type="ECO:0000256" key="5">
    <source>
        <dbReference type="HAMAP-Rule" id="MF_01632"/>
    </source>
</evidence>
<comment type="function">
    <text evidence="5">Removes the pyruvyl group from chorismate, with concomitant aromatization of the ring, to provide 4-hydroxybenzoate (4HB) for the ubiquinone pathway.</text>
</comment>
<dbReference type="HAMAP" id="MF_01632">
    <property type="entry name" value="UbiC"/>
    <property type="match status" value="1"/>
</dbReference>
<reference evidence="6 7" key="1">
    <citation type="submission" date="2018-05" db="EMBL/GenBank/DDBJ databases">
        <title>Rhodoferax soyangensis sp.nov., isolated from an oligotrophic freshwater lake.</title>
        <authorList>
            <person name="Park M."/>
        </authorList>
    </citation>
    <scope>NUCLEOTIDE SEQUENCE [LARGE SCALE GENOMIC DNA]</scope>
    <source>
        <strain evidence="6 7">IMCC26218</strain>
    </source>
</reference>
<dbReference type="UniPathway" id="UPA00232"/>
<name>A0A3E1RE58_9BURK</name>
<dbReference type="PANTHER" id="PTHR38683">
    <property type="entry name" value="CHORISMATE PYRUVATE-LYASE"/>
    <property type="match status" value="1"/>
</dbReference>
<proteinExistence type="inferred from homology"/>
<keyword evidence="1 5" id="KW-0963">Cytoplasm</keyword>
<evidence type="ECO:0000256" key="1">
    <source>
        <dbReference type="ARBA" id="ARBA00022490"/>
    </source>
</evidence>
<evidence type="ECO:0000313" key="7">
    <source>
        <dbReference type="Proteomes" id="UP000260665"/>
    </source>
</evidence>
<protein>
    <recommendedName>
        <fullName evidence="5">Probable chorismate pyruvate-lyase</fullName>
        <shortName evidence="5">CL</shortName>
        <shortName evidence="5">CPL</shortName>
        <ecNumber evidence="5">4.1.3.40</ecNumber>
    </recommendedName>
</protein>
<dbReference type="AlphaFoldDB" id="A0A3E1RE58"/>
<gene>
    <name evidence="5" type="primary">ubiC</name>
    <name evidence="6" type="ORF">DIC66_07300</name>
</gene>
<comment type="subcellular location">
    <subcellularLocation>
        <location evidence="5">Cytoplasm</location>
    </subcellularLocation>
</comment>
<comment type="caution">
    <text evidence="5">Lacks conserved residue(s) required for the propagation of feature annotation.</text>
</comment>
<keyword evidence="7" id="KW-1185">Reference proteome</keyword>
<accession>A0A3E1RE58</accession>
<feature type="binding site" evidence="5">
    <location>
        <position position="161"/>
    </location>
    <ligand>
        <name>substrate</name>
    </ligand>
</feature>
<feature type="binding site" evidence="5">
    <location>
        <position position="57"/>
    </location>
    <ligand>
        <name>substrate</name>
    </ligand>
</feature>
<dbReference type="EC" id="4.1.3.40" evidence="5"/>
<dbReference type="InterPro" id="IPR007440">
    <property type="entry name" value="Chorismate--pyruvate_lyase"/>
</dbReference>
<comment type="similarity">
    <text evidence="5">Belongs to the UbiC family.</text>
</comment>
<sequence>MIAPPDPTLRHWLQADGSLTARLRRFGAVQVQLQQHGAMPLWPRECADLQQHSGYVREVVLLLDGRPAVWARSATSLSAIKGPWRAMQGLGTRPLAELLFAQRHVERTPLQAQQLALGGGLERHVRRQWLGLEQYTPQAGIPRWARSSVFLHQGHGLRVMEAFSPWVCKLKL</sequence>
<dbReference type="SUPFAM" id="SSF64288">
    <property type="entry name" value="Chorismate lyase-like"/>
    <property type="match status" value="1"/>
</dbReference>
<keyword evidence="2 5" id="KW-0831">Ubiquinone biosynthesis</keyword>
<keyword evidence="3 5" id="KW-0456">Lyase</keyword>